<dbReference type="CDD" id="cd17365">
    <property type="entry name" value="MFS_PcaK_like"/>
    <property type="match status" value="1"/>
</dbReference>
<dbReference type="AlphaFoldDB" id="A0A939F8R4"/>
<organism evidence="7 8">
    <name type="scientific">Streptomyces beijiangensis</name>
    <dbReference type="NCBI Taxonomy" id="163361"/>
    <lineage>
        <taxon>Bacteria</taxon>
        <taxon>Bacillati</taxon>
        <taxon>Actinomycetota</taxon>
        <taxon>Actinomycetes</taxon>
        <taxon>Kitasatosporales</taxon>
        <taxon>Streptomycetaceae</taxon>
        <taxon>Streptomyces</taxon>
    </lineage>
</organism>
<evidence type="ECO:0000256" key="1">
    <source>
        <dbReference type="ARBA" id="ARBA00004651"/>
    </source>
</evidence>
<evidence type="ECO:0000256" key="4">
    <source>
        <dbReference type="ARBA" id="ARBA00023136"/>
    </source>
</evidence>
<feature type="transmembrane region" description="Helical" evidence="5">
    <location>
        <begin position="403"/>
        <end position="424"/>
    </location>
</feature>
<dbReference type="GO" id="GO:0005886">
    <property type="term" value="C:plasma membrane"/>
    <property type="evidence" value="ECO:0007669"/>
    <property type="project" value="UniProtKB-SubCell"/>
</dbReference>
<name>A0A939F8R4_9ACTN</name>
<dbReference type="GO" id="GO:0046943">
    <property type="term" value="F:carboxylic acid transmembrane transporter activity"/>
    <property type="evidence" value="ECO:0007669"/>
    <property type="project" value="TreeGrafter"/>
</dbReference>
<feature type="transmembrane region" description="Helical" evidence="5">
    <location>
        <begin position="12"/>
        <end position="39"/>
    </location>
</feature>
<dbReference type="Pfam" id="PF07690">
    <property type="entry name" value="MFS_1"/>
    <property type="match status" value="1"/>
</dbReference>
<comment type="caution">
    <text evidence="7">The sequence shown here is derived from an EMBL/GenBank/DDBJ whole genome shotgun (WGS) entry which is preliminary data.</text>
</comment>
<protein>
    <submittedName>
        <fullName evidence="7">Aromatic acid/H+ symport family MFS transporter</fullName>
    </submittedName>
</protein>
<feature type="transmembrane region" description="Helical" evidence="5">
    <location>
        <begin position="86"/>
        <end position="105"/>
    </location>
</feature>
<evidence type="ECO:0000313" key="7">
    <source>
        <dbReference type="EMBL" id="MBO0513988.1"/>
    </source>
</evidence>
<evidence type="ECO:0000259" key="6">
    <source>
        <dbReference type="PROSITE" id="PS50850"/>
    </source>
</evidence>
<feature type="transmembrane region" description="Helical" evidence="5">
    <location>
        <begin position="310"/>
        <end position="332"/>
    </location>
</feature>
<accession>A0A939F8R4</accession>
<feature type="transmembrane region" description="Helical" evidence="5">
    <location>
        <begin position="59"/>
        <end position="77"/>
    </location>
</feature>
<dbReference type="InterPro" id="IPR020846">
    <property type="entry name" value="MFS_dom"/>
</dbReference>
<dbReference type="InterPro" id="IPR011701">
    <property type="entry name" value="MFS"/>
</dbReference>
<feature type="transmembrane region" description="Helical" evidence="5">
    <location>
        <begin position="141"/>
        <end position="162"/>
    </location>
</feature>
<reference evidence="7" key="1">
    <citation type="submission" date="2021-03" db="EMBL/GenBank/DDBJ databases">
        <title>Streptomyces poriferae sp. nov., a novel marine sponge-derived Actinobacteria species with anti-MRSA activity.</title>
        <authorList>
            <person name="Sandoval-Powers M."/>
            <person name="Kralova S."/>
            <person name="Nguyen G.-S."/>
            <person name="Fawwal D."/>
            <person name="Degnes K."/>
            <person name="Klinkenberg G."/>
            <person name="Sletta H."/>
            <person name="Wentzel A."/>
            <person name="Liles M.R."/>
        </authorList>
    </citation>
    <scope>NUCLEOTIDE SEQUENCE</scope>
    <source>
        <strain evidence="7">DSM 41794</strain>
    </source>
</reference>
<gene>
    <name evidence="7" type="ORF">J0695_19610</name>
</gene>
<dbReference type="PROSITE" id="PS50850">
    <property type="entry name" value="MFS"/>
    <property type="match status" value="1"/>
</dbReference>
<feature type="transmembrane region" description="Helical" evidence="5">
    <location>
        <begin position="111"/>
        <end position="129"/>
    </location>
</feature>
<feature type="transmembrane region" description="Helical" evidence="5">
    <location>
        <begin position="174"/>
        <end position="194"/>
    </location>
</feature>
<feature type="transmembrane region" description="Helical" evidence="5">
    <location>
        <begin position="373"/>
        <end position="391"/>
    </location>
</feature>
<dbReference type="SUPFAM" id="SSF103473">
    <property type="entry name" value="MFS general substrate transporter"/>
    <property type="match status" value="1"/>
</dbReference>
<keyword evidence="8" id="KW-1185">Reference proteome</keyword>
<keyword evidence="3 5" id="KW-1133">Transmembrane helix</keyword>
<keyword evidence="2 5" id="KW-0812">Transmembrane</keyword>
<evidence type="ECO:0000313" key="8">
    <source>
        <dbReference type="Proteomes" id="UP000664167"/>
    </source>
</evidence>
<dbReference type="EMBL" id="JAFLRJ010000176">
    <property type="protein sequence ID" value="MBO0513988.1"/>
    <property type="molecule type" value="Genomic_DNA"/>
</dbReference>
<feature type="transmembrane region" description="Helical" evidence="5">
    <location>
        <begin position="283"/>
        <end position="303"/>
    </location>
</feature>
<comment type="subcellular location">
    <subcellularLocation>
        <location evidence="1">Cell membrane</location>
        <topology evidence="1">Multi-pass membrane protein</topology>
    </subcellularLocation>
</comment>
<keyword evidence="4 5" id="KW-0472">Membrane</keyword>
<feature type="transmembrane region" description="Helical" evidence="5">
    <location>
        <begin position="251"/>
        <end position="271"/>
    </location>
</feature>
<sequence>MSPSPAPLTRGTRMAALVVGLCWMVVLFDGLDMFVYGSVLPNMFAEKALGLTPAKAGDLGSYATFGMLIGALSAGTVTDWIGRKKVILTATTVFSLASALCAVSNSLGVFSWARFIAGLGLGGLLPTTITMVSEYAPRGRTALIVGTLMTAHQAGGIVSGFVGIWTTQPGGWRVAYWICVAPLLIGVPLIAKFLPESLSFLMAKGRTAEASALASRYDVELPAPKAARPAGQSRWDAVITLFRGGQFRTTLLFWLTSFFGLLLVYGVSQWLPTMMRGAGYDLGSSLSFVVVINLGGIVGMLVAGRFSDRYGAPLVATIWFALTGAGIALLAVHMPLALTYIDVFLTGLFLFSAQAMVYAAVAGRSTDDNRATAVGWVSGIGRFGAVFGPWLGGQLVAGGSNGWGFASFAIAAVLATVFVSLTGLRTSQQPAAPTGVTAAESALAK</sequence>
<evidence type="ECO:0000256" key="3">
    <source>
        <dbReference type="ARBA" id="ARBA00022989"/>
    </source>
</evidence>
<dbReference type="RefSeq" id="WP_206963400.1">
    <property type="nucleotide sequence ID" value="NZ_BAAAJJ010000002.1"/>
</dbReference>
<dbReference type="Gene3D" id="1.20.1250.20">
    <property type="entry name" value="MFS general substrate transporter like domains"/>
    <property type="match status" value="1"/>
</dbReference>
<dbReference type="Proteomes" id="UP000664167">
    <property type="component" value="Unassembled WGS sequence"/>
</dbReference>
<evidence type="ECO:0000256" key="2">
    <source>
        <dbReference type="ARBA" id="ARBA00022692"/>
    </source>
</evidence>
<evidence type="ECO:0000256" key="5">
    <source>
        <dbReference type="SAM" id="Phobius"/>
    </source>
</evidence>
<proteinExistence type="predicted"/>
<feature type="transmembrane region" description="Helical" evidence="5">
    <location>
        <begin position="338"/>
        <end position="361"/>
    </location>
</feature>
<dbReference type="PANTHER" id="PTHR23508:SF10">
    <property type="entry name" value="CARBOXYLIC ACID TRANSPORTER PROTEIN HOMOLOG"/>
    <property type="match status" value="1"/>
</dbReference>
<feature type="domain" description="Major facilitator superfamily (MFS) profile" evidence="6">
    <location>
        <begin position="18"/>
        <end position="427"/>
    </location>
</feature>
<dbReference type="InterPro" id="IPR036259">
    <property type="entry name" value="MFS_trans_sf"/>
</dbReference>
<dbReference type="PANTHER" id="PTHR23508">
    <property type="entry name" value="CARBOXYLIC ACID TRANSPORTER PROTEIN HOMOLOG"/>
    <property type="match status" value="1"/>
</dbReference>